<keyword evidence="2" id="KW-1185">Reference proteome</keyword>
<dbReference type="Proteomes" id="UP000233551">
    <property type="component" value="Unassembled WGS sequence"/>
</dbReference>
<dbReference type="OrthoDB" id="1928505at2759"/>
<dbReference type="PANTHER" id="PTHR21726:SF61">
    <property type="entry name" value="DNAA INITIATOR-ASSOCIATING PROTEIN"/>
    <property type="match status" value="1"/>
</dbReference>
<dbReference type="Pfam" id="PF14309">
    <property type="entry name" value="DUF4378"/>
    <property type="match status" value="1"/>
</dbReference>
<protein>
    <submittedName>
        <fullName evidence="1">Uncharacterized protein</fullName>
    </submittedName>
</protein>
<reference evidence="1 2" key="1">
    <citation type="submission" date="2017-11" db="EMBL/GenBank/DDBJ databases">
        <title>De-novo sequencing of pomegranate (Punica granatum L.) genome.</title>
        <authorList>
            <person name="Akparov Z."/>
            <person name="Amiraslanov A."/>
            <person name="Hajiyeva S."/>
            <person name="Abbasov M."/>
            <person name="Kaur K."/>
            <person name="Hamwieh A."/>
            <person name="Solovyev V."/>
            <person name="Salamov A."/>
            <person name="Braich B."/>
            <person name="Kosarev P."/>
            <person name="Mahmoud A."/>
            <person name="Hajiyev E."/>
            <person name="Babayeva S."/>
            <person name="Izzatullayeva V."/>
            <person name="Mammadov A."/>
            <person name="Mammadov A."/>
            <person name="Sharifova S."/>
            <person name="Ojaghi J."/>
            <person name="Eynullazada K."/>
            <person name="Bayramov B."/>
            <person name="Abdulazimova A."/>
            <person name="Shahmuradov I."/>
        </authorList>
    </citation>
    <scope>NUCLEOTIDE SEQUENCE [LARGE SCALE GENOMIC DNA]</scope>
    <source>
        <strain evidence="2">cv. AG2017</strain>
        <tissue evidence="1">Leaf</tissue>
    </source>
</reference>
<comment type="caution">
    <text evidence="1">The sequence shown here is derived from an EMBL/GenBank/DDBJ whole genome shotgun (WGS) entry which is preliminary data.</text>
</comment>
<accession>A0A2I0KN68</accession>
<dbReference type="Pfam" id="PF14383">
    <property type="entry name" value="VARLMGL"/>
    <property type="match status" value="1"/>
</dbReference>
<dbReference type="GeneID" id="116202925"/>
<dbReference type="EMBL" id="PGOL01000479">
    <property type="protein sequence ID" value="PKI69932.1"/>
    <property type="molecule type" value="Genomic_DNA"/>
</dbReference>
<organism evidence="1 2">
    <name type="scientific">Punica granatum</name>
    <name type="common">Pomegranate</name>
    <dbReference type="NCBI Taxonomy" id="22663"/>
    <lineage>
        <taxon>Eukaryota</taxon>
        <taxon>Viridiplantae</taxon>
        <taxon>Streptophyta</taxon>
        <taxon>Embryophyta</taxon>
        <taxon>Tracheophyta</taxon>
        <taxon>Spermatophyta</taxon>
        <taxon>Magnoliopsida</taxon>
        <taxon>eudicotyledons</taxon>
        <taxon>Gunneridae</taxon>
        <taxon>Pentapetalae</taxon>
        <taxon>rosids</taxon>
        <taxon>malvids</taxon>
        <taxon>Myrtales</taxon>
        <taxon>Lythraceae</taxon>
        <taxon>Punica</taxon>
    </lineage>
</organism>
<dbReference type="PANTHER" id="PTHR21726">
    <property type="entry name" value="PHOSPHATIDYLINOSITOL N-ACETYLGLUCOSAMINYLTRANSFERASE SUBUNIT P DOWN SYNDROME CRITICAL REGION PROTEIN 5 -RELATED"/>
    <property type="match status" value="1"/>
</dbReference>
<sequence>MVFGEMMVGDRTSKVVPSLAVVEKRQALRPTGGCVGLFQLFDWHRRFSKKKLFSRKLLPPARPKQATRNFKGDEKMPVVKLHYIADENKAGFPNSRKTKNINIERKHEMGTPGLVARLMGLESMPSVSQEKVDEASSHEIYDYIASKSELTNKGLGREEINLEKGQMRHERPQKLQKTGLSEGRAVTRFGTEALHIKGALSRSRKQNHPKLASPVKSPRISSLRNVSHKSRLIGAATKILEPGLQAKNRINVLTYSESMHYVPSDQVILESSATEQTPYINCGHMLKNTNISQYMDNHRSEYAPAGLTSSGLPNASYRDSVGHRKAPIVPVDKQKVFCKRRQEESLSLKEAKRLPPECQEPWHLRTKKGAPQREESSSVAPLKSRRVSSAASSVSGTKDFVALNRSLSGQTRPRVPSKAESSSIDETRRSRGRRDDSISHLRSPARRMRTASSNQQVGSVNIRDSTLEKQRKVTPVAVTGNGKTSDKSSVISFTFNSPWKQKTSSSTEAEDRRSRESDDSGDLVLEGRDKKAFFQEQLALRGDALGALLEQKLKELISQEEDESTSGSTLPKRSTAMILQELIAALTTDPTLSQETDTPETNKAFQVKSRKERSVAELPCDANHFSPGSVLDASFSNDSCVSSSLDDSSGLNLLTDFIDFSCDVPQPRELDGDLSDFATTLEKHSAHGNIMINLIGCISRALSQLNLAGLRLSGSKLSYTEEVILHTEMLFSGTTHPSMFGTEEIIVSPSLLDELESLAISAWMSIGWLDGLVNLKEGKQLKEFLFDCLLECLDSKYHPCSDFGYRKWSRLPRRLNDNTLVWEVEGGLKTWAGLTGMSVDEMIEWEMNHSLGKWVDFDIEAFENGCDIERDILQGMVEEIVDDILQYS</sequence>
<evidence type="ECO:0000313" key="2">
    <source>
        <dbReference type="Proteomes" id="UP000233551"/>
    </source>
</evidence>
<proteinExistence type="predicted"/>
<dbReference type="STRING" id="22663.A0A2I0KN68"/>
<name>A0A2I0KN68_PUNGR</name>
<dbReference type="InterPro" id="IPR025486">
    <property type="entry name" value="DUF4378"/>
</dbReference>
<gene>
    <name evidence="1" type="ORF">CRG98_009807</name>
</gene>
<dbReference type="InterPro" id="IPR032795">
    <property type="entry name" value="DUF3741-assoc"/>
</dbReference>
<dbReference type="AlphaFoldDB" id="A0A2I0KN68"/>
<evidence type="ECO:0000313" key="1">
    <source>
        <dbReference type="EMBL" id="PKI69932.1"/>
    </source>
</evidence>